<gene>
    <name evidence="2" type="ORF">AJ78_05188</name>
</gene>
<keyword evidence="3" id="KW-1185">Reference proteome</keyword>
<feature type="region of interest" description="Disordered" evidence="1">
    <location>
        <begin position="1"/>
        <end position="34"/>
    </location>
</feature>
<sequence length="75" mass="8365">MGRNPKKPGNRSETPPVPAKLNYLKPNHSSRTTMTGETANFDNVSLGRCPALDSHLQVPYVMIRIMQSVQVEFPL</sequence>
<dbReference type="EMBL" id="LGRN01000218">
    <property type="protein sequence ID" value="OJD14453.1"/>
    <property type="molecule type" value="Genomic_DNA"/>
</dbReference>
<evidence type="ECO:0000313" key="2">
    <source>
        <dbReference type="EMBL" id="OJD14453.1"/>
    </source>
</evidence>
<proteinExistence type="predicted"/>
<evidence type="ECO:0000313" key="3">
    <source>
        <dbReference type="Proteomes" id="UP000182235"/>
    </source>
</evidence>
<dbReference type="AlphaFoldDB" id="A0A1J9QGY0"/>
<organism evidence="2 3">
    <name type="scientific">Emergomyces pasteurianus Ep9510</name>
    <dbReference type="NCBI Taxonomy" id="1447872"/>
    <lineage>
        <taxon>Eukaryota</taxon>
        <taxon>Fungi</taxon>
        <taxon>Dikarya</taxon>
        <taxon>Ascomycota</taxon>
        <taxon>Pezizomycotina</taxon>
        <taxon>Eurotiomycetes</taxon>
        <taxon>Eurotiomycetidae</taxon>
        <taxon>Onygenales</taxon>
        <taxon>Ajellomycetaceae</taxon>
        <taxon>Emergomyces</taxon>
    </lineage>
</organism>
<dbReference type="Proteomes" id="UP000182235">
    <property type="component" value="Unassembled WGS sequence"/>
</dbReference>
<protein>
    <submittedName>
        <fullName evidence="2">Uncharacterized protein</fullName>
    </submittedName>
</protein>
<evidence type="ECO:0000256" key="1">
    <source>
        <dbReference type="SAM" id="MobiDB-lite"/>
    </source>
</evidence>
<name>A0A1J9QGY0_9EURO</name>
<comment type="caution">
    <text evidence="2">The sequence shown here is derived from an EMBL/GenBank/DDBJ whole genome shotgun (WGS) entry which is preliminary data.</text>
</comment>
<reference evidence="2 3" key="1">
    <citation type="submission" date="2015-07" db="EMBL/GenBank/DDBJ databases">
        <title>Emmonsia species relationships and genome sequence.</title>
        <authorList>
            <consortium name="The Broad Institute Genomics Platform"/>
            <person name="Cuomo C.A."/>
            <person name="Munoz J.F."/>
            <person name="Imamovic A."/>
            <person name="Priest M.E."/>
            <person name="Young S."/>
            <person name="Clay O.K."/>
            <person name="McEwen J.G."/>
        </authorList>
    </citation>
    <scope>NUCLEOTIDE SEQUENCE [LARGE SCALE GENOMIC DNA]</scope>
    <source>
        <strain evidence="2 3">UAMH 9510</strain>
    </source>
</reference>
<dbReference type="VEuPathDB" id="FungiDB:AJ78_05188"/>
<accession>A0A1J9QGY0</accession>